<proteinExistence type="predicted"/>
<organism evidence="2 3">
    <name type="scientific">Ceratobasidium theobromae</name>
    <dbReference type="NCBI Taxonomy" id="1582974"/>
    <lineage>
        <taxon>Eukaryota</taxon>
        <taxon>Fungi</taxon>
        <taxon>Dikarya</taxon>
        <taxon>Basidiomycota</taxon>
        <taxon>Agaricomycotina</taxon>
        <taxon>Agaricomycetes</taxon>
        <taxon>Cantharellales</taxon>
        <taxon>Ceratobasidiaceae</taxon>
        <taxon>Ceratobasidium</taxon>
    </lineage>
</organism>
<protein>
    <submittedName>
        <fullName evidence="2">Uncharacterized protein</fullName>
    </submittedName>
</protein>
<dbReference type="Proteomes" id="UP000383932">
    <property type="component" value="Unassembled WGS sequence"/>
</dbReference>
<accession>A0A5N5Q5Y4</accession>
<keyword evidence="3" id="KW-1185">Reference proteome</keyword>
<evidence type="ECO:0000313" key="3">
    <source>
        <dbReference type="Proteomes" id="UP000383932"/>
    </source>
</evidence>
<gene>
    <name evidence="2" type="ORF">CTheo_9174</name>
</gene>
<reference evidence="2 3" key="1">
    <citation type="journal article" date="2019" name="Fungal Biol. Biotechnol.">
        <title>Draft genome sequence of fastidious pathogen Ceratobasidium theobromae, which causes vascular-streak dieback in Theobroma cacao.</title>
        <authorList>
            <person name="Ali S.S."/>
            <person name="Asman A."/>
            <person name="Shao J."/>
            <person name="Firmansyah A.P."/>
            <person name="Susilo A.W."/>
            <person name="Rosmana A."/>
            <person name="McMahon P."/>
            <person name="Junaid M."/>
            <person name="Guest D."/>
            <person name="Kheng T.Y."/>
            <person name="Meinhardt L.W."/>
            <person name="Bailey B.A."/>
        </authorList>
    </citation>
    <scope>NUCLEOTIDE SEQUENCE [LARGE SCALE GENOMIC DNA]</scope>
    <source>
        <strain evidence="2 3">CT2</strain>
    </source>
</reference>
<feature type="compositionally biased region" description="Pro residues" evidence="1">
    <location>
        <begin position="62"/>
        <end position="78"/>
    </location>
</feature>
<sequence>MITALHCLALYDGMPPNEVCLALPNLPVHQLNCARQASFEKLVQEHATWDQHFCSGLSQVPPEFPSPSPPGIAPPHNSPEPLVYSPSIMPPTPSPTFSQDTSSSDELGLIHEEEGYFFTAHHQEDMSDHLLNYPQAHSV</sequence>
<dbReference type="AlphaFoldDB" id="A0A5N5Q5Y4"/>
<evidence type="ECO:0000256" key="1">
    <source>
        <dbReference type="SAM" id="MobiDB-lite"/>
    </source>
</evidence>
<name>A0A5N5Q5Y4_9AGAM</name>
<feature type="region of interest" description="Disordered" evidence="1">
    <location>
        <begin position="60"/>
        <end position="106"/>
    </location>
</feature>
<comment type="caution">
    <text evidence="2">The sequence shown here is derived from an EMBL/GenBank/DDBJ whole genome shotgun (WGS) entry which is preliminary data.</text>
</comment>
<evidence type="ECO:0000313" key="2">
    <source>
        <dbReference type="EMBL" id="KAB5587390.1"/>
    </source>
</evidence>
<dbReference type="EMBL" id="SSOP01001146">
    <property type="protein sequence ID" value="KAB5587390.1"/>
    <property type="molecule type" value="Genomic_DNA"/>
</dbReference>